<feature type="region of interest" description="Disordered" evidence="10">
    <location>
        <begin position="524"/>
        <end position="619"/>
    </location>
</feature>
<keyword evidence="7 9" id="KW-0333">Golgi apparatus</keyword>
<dbReference type="InParanoid" id="H3AL14"/>
<comment type="catalytic activity">
    <reaction evidence="9">
        <text>an N-acetyl-beta-D-glucosaminyl derivative + UDP-N-acetyl-alpha-D-galactosamine = an N-acetyl-beta-D-galactosaminyl-(1-&gt;4)-N-acetyl-beta-D-glucosaminyl derivative + UDP + H(+)</text>
        <dbReference type="Rhea" id="RHEA:20493"/>
        <dbReference type="ChEBI" id="CHEBI:15378"/>
        <dbReference type="ChEBI" id="CHEBI:58223"/>
        <dbReference type="ChEBI" id="CHEBI:61631"/>
        <dbReference type="ChEBI" id="CHEBI:67138"/>
        <dbReference type="ChEBI" id="CHEBI:138027"/>
        <dbReference type="EC" id="2.4.1.244"/>
    </reaction>
</comment>
<dbReference type="EMBL" id="AFYH01151324">
    <property type="status" value="NOT_ANNOTATED_CDS"/>
    <property type="molecule type" value="Genomic_DNA"/>
</dbReference>
<dbReference type="FunCoup" id="H3AL14">
    <property type="interactions" value="726"/>
</dbReference>
<dbReference type="Gene3D" id="3.90.550.10">
    <property type="entry name" value="Spore Coat Polysaccharide Biosynthesis Protein SpsA, Chain A"/>
    <property type="match status" value="1"/>
</dbReference>
<dbReference type="SMART" id="SM00758">
    <property type="entry name" value="PA14"/>
    <property type="match status" value="1"/>
</dbReference>
<dbReference type="PANTHER" id="PTHR12369:SF15">
    <property type="entry name" value="BETA-1,4-N-ACETYLGALACTOSAMINYLTRANSFERASE 3"/>
    <property type="match status" value="1"/>
</dbReference>
<dbReference type="EC" id="2.4.1.244" evidence="9"/>
<keyword evidence="13" id="KW-1185">Reference proteome</keyword>
<dbReference type="EMBL" id="AFYH01151325">
    <property type="status" value="NOT_ANNOTATED_CDS"/>
    <property type="molecule type" value="Genomic_DNA"/>
</dbReference>
<feature type="domain" description="PA14" evidence="11">
    <location>
        <begin position="5"/>
        <end position="181"/>
    </location>
</feature>
<dbReference type="Pfam" id="PF07691">
    <property type="entry name" value="PA14"/>
    <property type="match status" value="1"/>
</dbReference>
<evidence type="ECO:0000256" key="7">
    <source>
        <dbReference type="ARBA" id="ARBA00023034"/>
    </source>
</evidence>
<evidence type="ECO:0000313" key="13">
    <source>
        <dbReference type="Proteomes" id="UP000008672"/>
    </source>
</evidence>
<evidence type="ECO:0000256" key="10">
    <source>
        <dbReference type="SAM" id="MobiDB-lite"/>
    </source>
</evidence>
<dbReference type="HOGENOM" id="CLU_011195_0_0_1"/>
<dbReference type="Pfam" id="PF05679">
    <property type="entry name" value="CHGN"/>
    <property type="match status" value="1"/>
</dbReference>
<dbReference type="EMBL" id="AFYH01151323">
    <property type="status" value="NOT_ANNOTATED_CDS"/>
    <property type="molecule type" value="Genomic_DNA"/>
</dbReference>
<dbReference type="InterPro" id="IPR037524">
    <property type="entry name" value="PA14/GLEYA"/>
</dbReference>
<reference evidence="13" key="1">
    <citation type="submission" date="2011-08" db="EMBL/GenBank/DDBJ databases">
        <title>The draft genome of Latimeria chalumnae.</title>
        <authorList>
            <person name="Di Palma F."/>
            <person name="Alfoldi J."/>
            <person name="Johnson J."/>
            <person name="Berlin A."/>
            <person name="Gnerre S."/>
            <person name="Jaffe D."/>
            <person name="MacCallum I."/>
            <person name="Young S."/>
            <person name="Walker B.J."/>
            <person name="Lander E."/>
            <person name="Lindblad-Toh K."/>
        </authorList>
    </citation>
    <scope>NUCLEOTIDE SEQUENCE [LARGE SCALE GENOMIC DNA]</scope>
    <source>
        <strain evidence="13">Wild caught</strain>
    </source>
</reference>
<dbReference type="Bgee" id="ENSLACG00000009101">
    <property type="expression patterns" value="Expressed in muscle tissue and 6 other cell types or tissues"/>
</dbReference>
<evidence type="ECO:0000313" key="12">
    <source>
        <dbReference type="Ensembl" id="ENSLACP00000010335.1"/>
    </source>
</evidence>
<dbReference type="Proteomes" id="UP000008672">
    <property type="component" value="Unassembled WGS sequence"/>
</dbReference>
<reference evidence="12" key="3">
    <citation type="submission" date="2025-09" db="UniProtKB">
        <authorList>
            <consortium name="Ensembl"/>
        </authorList>
    </citation>
    <scope>IDENTIFICATION</scope>
</reference>
<name>H3AL14_LATCH</name>
<dbReference type="GO" id="GO:0032580">
    <property type="term" value="C:Golgi cisterna membrane"/>
    <property type="evidence" value="ECO:0007669"/>
    <property type="project" value="UniProtKB-SubCell"/>
</dbReference>
<dbReference type="EMBL" id="AFYH01151319">
    <property type="status" value="NOT_ANNOTATED_CDS"/>
    <property type="molecule type" value="Genomic_DNA"/>
</dbReference>
<dbReference type="STRING" id="7897.ENSLACP00000010335"/>
<evidence type="ECO:0000259" key="11">
    <source>
        <dbReference type="PROSITE" id="PS51820"/>
    </source>
</evidence>
<feature type="compositionally biased region" description="Low complexity" evidence="10">
    <location>
        <begin position="595"/>
        <end position="612"/>
    </location>
</feature>
<comment type="subcellular location">
    <subcellularLocation>
        <location evidence="1 9">Golgi apparatus</location>
        <location evidence="1 9">Golgi stack membrane</location>
        <topology evidence="1 9">Single-pass type II membrane protein</topology>
    </subcellularLocation>
</comment>
<feature type="region of interest" description="Disordered" evidence="10">
    <location>
        <begin position="641"/>
        <end position="669"/>
    </location>
</feature>
<keyword evidence="8" id="KW-0472">Membrane</keyword>
<evidence type="ECO:0000256" key="2">
    <source>
        <dbReference type="ARBA" id="ARBA00009239"/>
    </source>
</evidence>
<evidence type="ECO:0000256" key="9">
    <source>
        <dbReference type="RuleBase" id="RU364016"/>
    </source>
</evidence>
<dbReference type="InterPro" id="IPR051227">
    <property type="entry name" value="CS_glycosyltransferase"/>
</dbReference>
<accession>H3AL14</accession>
<evidence type="ECO:0000256" key="3">
    <source>
        <dbReference type="ARBA" id="ARBA00022679"/>
    </source>
</evidence>
<evidence type="ECO:0000256" key="1">
    <source>
        <dbReference type="ARBA" id="ARBA00004447"/>
    </source>
</evidence>
<dbReference type="EMBL" id="AFYH01151328">
    <property type="status" value="NOT_ANNOTATED_CDS"/>
    <property type="molecule type" value="Genomic_DNA"/>
</dbReference>
<keyword evidence="4" id="KW-0812">Transmembrane</keyword>
<reference evidence="12" key="2">
    <citation type="submission" date="2025-08" db="UniProtKB">
        <authorList>
            <consortium name="Ensembl"/>
        </authorList>
    </citation>
    <scope>IDENTIFICATION</scope>
</reference>
<sequence length="1066" mass="122775">MNQSGTKQGWYNISVWNPEFLGKANLHVFEDWCGSTIEQLRKNLHFPRFPHTRTVVKKLAVSPRWKNYGLRIFGYLHPYTNGEYQFAVASDDNAEFWLSSDKLPSNLQLLASVGKSGKEWTAPGEFGKYQSQVSKPVRLSSSNRYYFEVLHKQDDQGTDHVEVAWRLNQLGMKFTVIHSSYISLFANETALKMNELSHIPWTVACSGGAGSHASDSENPSAEMLRPDPRDSFFQVPLIAEARVLNVLPDCLYKPSYVLQGMPLERYQGLQFVHLSYIYPNDYTRLTHMESENKCFYNENSYYLERFGFSRFMKMDKPETSEPDREYAMPSCPGWRGGIPKQSFYNINKSKCTKKRYQMDYLQKRKTKVLSSVYGDDYDDYLQNRKRKLFSITRLTGVQKKKRVRKKASGMRLKVEPSLRNQTLTEVNVNAPDAPVPVASDRISLNESISKGQVHVLRRSGKKTLKIRRQDADMKPAAVGREKAFVDISHMEVATLSRGAQDAIVPKGQEPYNQMVEMQPNQTTPNLNVIKKAPSPTNSDLPHTSVLKSNRRSSRTSSKRKRVRSVKKEQGASTRAADRQPERMELSRRVTRQALSPTSSTRPRTSMLKSSRVGSKRKRVRANAVPLPVQAEPTTQTFQDVQAGGGDPAGEKNITRETNGQPSFNGPHKQWPGQDDLFVSTEQVDKEVFNRHRRKARQSSKDRSSNGFWSTRAGVDQGARVGEEEEEDLQEAYMFPFIYEEAVNWDQTFDADNLDFQALRMDWIDLQCNVSGSLLFREREAQGVVQAYMKHLNARNHGRYKLRQVVNLEKRVDRIRGNRYLLELELLEDGARSVRLSEYIFLLNPAPDQEEQDMRQRIWQSRQQRRRRILTVSQELLLCKPKGFAWKHNANVHFVIPVKNQARWVQKFISDMEQLYWETQDVNFNVIIIDYSSDDMDVEKALKRSTLRRFQYVKLQGNFERSAGLQTGINLISDQHSIVFLCDLHIHFPPNIIDTIRKHCVEGRMAFAPIVMRLNCGASPQDARGFWEINGFGLLGIYKSDLDLAGGMNTQEFRDRWGGEDWELLDR</sequence>
<dbReference type="Ensembl" id="ENSLACT00000010413.1">
    <property type="protein sequence ID" value="ENSLACP00000010335.1"/>
    <property type="gene ID" value="ENSLACG00000009101.1"/>
</dbReference>
<dbReference type="EMBL" id="AFYH01151326">
    <property type="status" value="NOT_ANNOTATED_CDS"/>
    <property type="molecule type" value="Genomic_DNA"/>
</dbReference>
<keyword evidence="6" id="KW-1133">Transmembrane helix</keyword>
<dbReference type="GO" id="GO:0033842">
    <property type="term" value="F:N-acetyl-beta-glucosaminyl-derivative 4-beta-N-acetylgalactosaminyltransferase activity"/>
    <property type="evidence" value="ECO:0007669"/>
    <property type="project" value="UniProtKB-EC"/>
</dbReference>
<dbReference type="EMBL" id="AFYH01151321">
    <property type="status" value="NOT_ANNOTATED_CDS"/>
    <property type="molecule type" value="Genomic_DNA"/>
</dbReference>
<feature type="compositionally biased region" description="Basic and acidic residues" evidence="10">
    <location>
        <begin position="565"/>
        <end position="587"/>
    </location>
</feature>
<keyword evidence="5 9" id="KW-0735">Signal-anchor</keyword>
<proteinExistence type="inferred from homology"/>
<feature type="compositionally biased region" description="Basic residues" evidence="10">
    <location>
        <begin position="548"/>
        <end position="564"/>
    </location>
</feature>
<feature type="region of interest" description="Disordered" evidence="10">
    <location>
        <begin position="690"/>
        <end position="710"/>
    </location>
</feature>
<dbReference type="CDD" id="cd00761">
    <property type="entry name" value="Glyco_tranf_GTA_type"/>
    <property type="match status" value="1"/>
</dbReference>
<keyword evidence="3 9" id="KW-0808">Transferase</keyword>
<dbReference type="OMA" id="VDPHLQF"/>
<dbReference type="PROSITE" id="PS51820">
    <property type="entry name" value="PA14"/>
    <property type="match status" value="1"/>
</dbReference>
<dbReference type="InterPro" id="IPR029044">
    <property type="entry name" value="Nucleotide-diphossugar_trans"/>
</dbReference>
<evidence type="ECO:0000256" key="4">
    <source>
        <dbReference type="ARBA" id="ARBA00022692"/>
    </source>
</evidence>
<dbReference type="PANTHER" id="PTHR12369">
    <property type="entry name" value="CHONDROITIN SYNTHASE"/>
    <property type="match status" value="1"/>
</dbReference>
<dbReference type="GeneTree" id="ENSGT01050000244857"/>
<dbReference type="SUPFAM" id="SSF53448">
    <property type="entry name" value="Nucleotide-diphospho-sugar transferases"/>
    <property type="match status" value="1"/>
</dbReference>
<dbReference type="InterPro" id="IPR008428">
    <property type="entry name" value="Chond_GalNAc"/>
</dbReference>
<dbReference type="InterPro" id="IPR011658">
    <property type="entry name" value="PA14_dom"/>
</dbReference>
<evidence type="ECO:0000256" key="5">
    <source>
        <dbReference type="ARBA" id="ARBA00022968"/>
    </source>
</evidence>
<dbReference type="EMBL" id="AFYH01151320">
    <property type="status" value="NOT_ANNOTATED_CDS"/>
    <property type="molecule type" value="Genomic_DNA"/>
</dbReference>
<comment type="similarity">
    <text evidence="2 9">Belongs to the chondroitin N-acetylgalactosaminyltransferase family.</text>
</comment>
<dbReference type="EMBL" id="AFYH01151322">
    <property type="status" value="NOT_ANNOTATED_CDS"/>
    <property type="molecule type" value="Genomic_DNA"/>
</dbReference>
<organism evidence="12 13">
    <name type="scientific">Latimeria chalumnae</name>
    <name type="common">Coelacanth</name>
    <dbReference type="NCBI Taxonomy" id="7897"/>
    <lineage>
        <taxon>Eukaryota</taxon>
        <taxon>Metazoa</taxon>
        <taxon>Chordata</taxon>
        <taxon>Craniata</taxon>
        <taxon>Vertebrata</taxon>
        <taxon>Euteleostomi</taxon>
        <taxon>Coelacanthiformes</taxon>
        <taxon>Coelacanthidae</taxon>
        <taxon>Latimeria</taxon>
    </lineage>
</organism>
<comment type="function">
    <text evidence="9">Transfers N-acetylgalactosamine (GalNAc) from UDP-GalNAc to N-acetylglucosamine-beta-benzyl with a beta-1,4-linkage to form N,N'-diacetyllactosediamine, GalNAc-beta-1,4-GlcNAc structures in N-linked glycans and probably O-linked glycans.</text>
</comment>
<evidence type="ECO:0000256" key="6">
    <source>
        <dbReference type="ARBA" id="ARBA00022989"/>
    </source>
</evidence>
<dbReference type="EMBL" id="AFYH01151327">
    <property type="status" value="NOT_ANNOTATED_CDS"/>
    <property type="molecule type" value="Genomic_DNA"/>
</dbReference>
<protein>
    <recommendedName>
        <fullName evidence="9">Beta-1,4-N-acetylgalactosaminyltransferase</fullName>
        <ecNumber evidence="9">2.4.1.244</ecNumber>
    </recommendedName>
</protein>
<dbReference type="AlphaFoldDB" id="H3AL14"/>
<dbReference type="eggNOG" id="KOG3588">
    <property type="taxonomic scope" value="Eukaryota"/>
</dbReference>
<evidence type="ECO:0000256" key="8">
    <source>
        <dbReference type="ARBA" id="ARBA00023136"/>
    </source>
</evidence>
<gene>
    <name evidence="12" type="primary">B4GALNT3</name>
</gene>